<dbReference type="AlphaFoldDB" id="F0ZRM0"/>
<dbReference type="KEGG" id="dpp:DICPUDRAFT_92420"/>
<protein>
    <submittedName>
        <fullName evidence="2">Expressed protein</fullName>
    </submittedName>
</protein>
<evidence type="ECO:0000313" key="2">
    <source>
        <dbReference type="EMBL" id="EGC33406.1"/>
    </source>
</evidence>
<name>F0ZRM0_DICPU</name>
<dbReference type="Proteomes" id="UP000001064">
    <property type="component" value="Unassembled WGS sequence"/>
</dbReference>
<dbReference type="RefSeq" id="XP_003290070.1">
    <property type="nucleotide sequence ID" value="XM_003290022.1"/>
</dbReference>
<proteinExistence type="predicted"/>
<sequence>MSENKELNKNDSDQSENNNTPFLPCKSLDEYNDYESEDTDSEYESPEEYNEQYFSQLEPSFQVQPFTPEPNQSVVSKVFKVNKKINNTKVSRIKNKILYETLYSIIISLNRRKKATLKQIIRSRCCLFHCKFELNFRS</sequence>
<keyword evidence="3" id="KW-1185">Reference proteome</keyword>
<evidence type="ECO:0000313" key="3">
    <source>
        <dbReference type="Proteomes" id="UP000001064"/>
    </source>
</evidence>
<reference evidence="3" key="1">
    <citation type="journal article" date="2011" name="Genome Biol.">
        <title>Comparative genomics of the social amoebae Dictyostelium discoideum and Dictyostelium purpureum.</title>
        <authorList>
            <consortium name="US DOE Joint Genome Institute (JGI-PGF)"/>
            <person name="Sucgang R."/>
            <person name="Kuo A."/>
            <person name="Tian X."/>
            <person name="Salerno W."/>
            <person name="Parikh A."/>
            <person name="Feasley C.L."/>
            <person name="Dalin E."/>
            <person name="Tu H."/>
            <person name="Huang E."/>
            <person name="Barry K."/>
            <person name="Lindquist E."/>
            <person name="Shapiro H."/>
            <person name="Bruce D."/>
            <person name="Schmutz J."/>
            <person name="Salamov A."/>
            <person name="Fey P."/>
            <person name="Gaudet P."/>
            <person name="Anjard C."/>
            <person name="Babu M.M."/>
            <person name="Basu S."/>
            <person name="Bushmanova Y."/>
            <person name="van der Wel H."/>
            <person name="Katoh-Kurasawa M."/>
            <person name="Dinh C."/>
            <person name="Coutinho P.M."/>
            <person name="Saito T."/>
            <person name="Elias M."/>
            <person name="Schaap P."/>
            <person name="Kay R.R."/>
            <person name="Henrissat B."/>
            <person name="Eichinger L."/>
            <person name="Rivero F."/>
            <person name="Putnam N.H."/>
            <person name="West C.M."/>
            <person name="Loomis W.F."/>
            <person name="Chisholm R.L."/>
            <person name="Shaulsky G."/>
            <person name="Strassmann J.E."/>
            <person name="Queller D.C."/>
            <person name="Kuspa A."/>
            <person name="Grigoriev I.V."/>
        </authorList>
    </citation>
    <scope>NUCLEOTIDE SEQUENCE [LARGE SCALE GENOMIC DNA]</scope>
    <source>
        <strain evidence="3">QSDP1</strain>
    </source>
</reference>
<dbReference type="EMBL" id="GL871143">
    <property type="protein sequence ID" value="EGC33406.1"/>
    <property type="molecule type" value="Genomic_DNA"/>
</dbReference>
<feature type="compositionally biased region" description="Acidic residues" evidence="1">
    <location>
        <begin position="30"/>
        <end position="49"/>
    </location>
</feature>
<gene>
    <name evidence="2" type="ORF">DICPUDRAFT_92420</name>
</gene>
<evidence type="ECO:0000256" key="1">
    <source>
        <dbReference type="SAM" id="MobiDB-lite"/>
    </source>
</evidence>
<dbReference type="VEuPathDB" id="AmoebaDB:DICPUDRAFT_92420"/>
<dbReference type="GeneID" id="10504426"/>
<accession>F0ZRM0</accession>
<dbReference type="InParanoid" id="F0ZRM0"/>
<feature type="region of interest" description="Disordered" evidence="1">
    <location>
        <begin position="1"/>
        <end position="49"/>
    </location>
</feature>
<feature type="compositionally biased region" description="Basic and acidic residues" evidence="1">
    <location>
        <begin position="1"/>
        <end position="12"/>
    </location>
</feature>
<organism evidence="2 3">
    <name type="scientific">Dictyostelium purpureum</name>
    <name type="common">Slime mold</name>
    <dbReference type="NCBI Taxonomy" id="5786"/>
    <lineage>
        <taxon>Eukaryota</taxon>
        <taxon>Amoebozoa</taxon>
        <taxon>Evosea</taxon>
        <taxon>Eumycetozoa</taxon>
        <taxon>Dictyostelia</taxon>
        <taxon>Dictyosteliales</taxon>
        <taxon>Dictyosteliaceae</taxon>
        <taxon>Dictyostelium</taxon>
    </lineage>
</organism>